<dbReference type="AlphaFoldDB" id="A0A934VQ65"/>
<comment type="caution">
    <text evidence="2">The sequence shown here is derived from an EMBL/GenBank/DDBJ whole genome shotgun (WGS) entry which is preliminary data.</text>
</comment>
<organism evidence="2 3">
    <name type="scientific">Pelagicoccus mobilis</name>
    <dbReference type="NCBI Taxonomy" id="415221"/>
    <lineage>
        <taxon>Bacteria</taxon>
        <taxon>Pseudomonadati</taxon>
        <taxon>Verrucomicrobiota</taxon>
        <taxon>Opitutia</taxon>
        <taxon>Puniceicoccales</taxon>
        <taxon>Pelagicoccaceae</taxon>
        <taxon>Pelagicoccus</taxon>
    </lineage>
</organism>
<proteinExistence type="predicted"/>
<dbReference type="RefSeq" id="WP_200354463.1">
    <property type="nucleotide sequence ID" value="NZ_JAENIL010000007.1"/>
</dbReference>
<accession>A0A934VQ65</accession>
<dbReference type="EMBL" id="JAENIL010000007">
    <property type="protein sequence ID" value="MBK1876248.1"/>
    <property type="molecule type" value="Genomic_DNA"/>
</dbReference>
<evidence type="ECO:0000313" key="3">
    <source>
        <dbReference type="Proteomes" id="UP000617628"/>
    </source>
</evidence>
<feature type="region of interest" description="Disordered" evidence="1">
    <location>
        <begin position="32"/>
        <end position="52"/>
    </location>
</feature>
<name>A0A934VQ65_9BACT</name>
<protein>
    <submittedName>
        <fullName evidence="2">Uncharacterized protein</fullName>
    </submittedName>
</protein>
<sequence>MMNPRAVLGVLAGLGVVFAAYLFLLPQAEEPREKESPLPTYEDVSPEDAVEEQGIENKNFKPEVFSFLEAGDHVEDEKNPRLLRHYGGEGRSGKDDLRLVQGVIELFWRMTKDPDQLVLGSNQDLLRNLSGANSLGVQYVSPDNDYLNTSGELLDRWGSPLFFHANSVTDIEIRSNGPDRERYTEDDIVVRVQTPIQPKR</sequence>
<gene>
    <name evidence="2" type="ORF">JIN87_05170</name>
</gene>
<dbReference type="Proteomes" id="UP000617628">
    <property type="component" value="Unassembled WGS sequence"/>
</dbReference>
<reference evidence="2" key="1">
    <citation type="submission" date="2021-01" db="EMBL/GenBank/DDBJ databases">
        <title>Modified the classification status of verrucomicrobia.</title>
        <authorList>
            <person name="Feng X."/>
        </authorList>
    </citation>
    <scope>NUCLEOTIDE SEQUENCE</scope>
    <source>
        <strain evidence="2">KCTC 13126</strain>
    </source>
</reference>
<evidence type="ECO:0000313" key="2">
    <source>
        <dbReference type="EMBL" id="MBK1876248.1"/>
    </source>
</evidence>
<keyword evidence="3" id="KW-1185">Reference proteome</keyword>
<evidence type="ECO:0000256" key="1">
    <source>
        <dbReference type="SAM" id="MobiDB-lite"/>
    </source>
</evidence>